<accession>A0A4Y2NM87</accession>
<gene>
    <name evidence="2" type="ORF">AVEN_257308_1</name>
</gene>
<keyword evidence="3" id="KW-1185">Reference proteome</keyword>
<proteinExistence type="predicted"/>
<feature type="compositionally biased region" description="Basic and acidic residues" evidence="1">
    <location>
        <begin position="188"/>
        <end position="198"/>
    </location>
</feature>
<feature type="region of interest" description="Disordered" evidence="1">
    <location>
        <begin position="612"/>
        <end position="656"/>
    </location>
</feature>
<dbReference type="AlphaFoldDB" id="A0A4Y2NM87"/>
<protein>
    <submittedName>
        <fullName evidence="2">Uncharacterized protein</fullName>
    </submittedName>
</protein>
<feature type="compositionally biased region" description="Polar residues" evidence="1">
    <location>
        <begin position="213"/>
        <end position="223"/>
    </location>
</feature>
<dbReference type="EMBL" id="BGPR01009387">
    <property type="protein sequence ID" value="GBN39670.1"/>
    <property type="molecule type" value="Genomic_DNA"/>
</dbReference>
<feature type="compositionally biased region" description="Polar residues" evidence="1">
    <location>
        <begin position="374"/>
        <end position="400"/>
    </location>
</feature>
<feature type="compositionally biased region" description="Low complexity" evidence="1">
    <location>
        <begin position="426"/>
        <end position="437"/>
    </location>
</feature>
<feature type="region of interest" description="Disordered" evidence="1">
    <location>
        <begin position="186"/>
        <end position="225"/>
    </location>
</feature>
<feature type="compositionally biased region" description="Low complexity" evidence="1">
    <location>
        <begin position="352"/>
        <end position="362"/>
    </location>
</feature>
<feature type="compositionally biased region" description="Basic and acidic residues" evidence="1">
    <location>
        <begin position="401"/>
        <end position="411"/>
    </location>
</feature>
<name>A0A4Y2NM87_ARAVE</name>
<feature type="region of interest" description="Disordered" evidence="1">
    <location>
        <begin position="374"/>
        <end position="549"/>
    </location>
</feature>
<feature type="compositionally biased region" description="Basic and acidic residues" evidence="1">
    <location>
        <begin position="647"/>
        <end position="656"/>
    </location>
</feature>
<feature type="compositionally biased region" description="Basic and acidic residues" evidence="1">
    <location>
        <begin position="615"/>
        <end position="625"/>
    </location>
</feature>
<evidence type="ECO:0000313" key="2">
    <source>
        <dbReference type="EMBL" id="GBN39670.1"/>
    </source>
</evidence>
<feature type="compositionally biased region" description="Basic and acidic residues" evidence="1">
    <location>
        <begin position="498"/>
        <end position="518"/>
    </location>
</feature>
<evidence type="ECO:0000313" key="3">
    <source>
        <dbReference type="Proteomes" id="UP000499080"/>
    </source>
</evidence>
<evidence type="ECO:0000256" key="1">
    <source>
        <dbReference type="SAM" id="MobiDB-lite"/>
    </source>
</evidence>
<reference evidence="2 3" key="1">
    <citation type="journal article" date="2019" name="Sci. Rep.">
        <title>Orb-weaving spider Araneus ventricosus genome elucidates the spidroin gene catalogue.</title>
        <authorList>
            <person name="Kono N."/>
            <person name="Nakamura H."/>
            <person name="Ohtoshi R."/>
            <person name="Moran D.A.P."/>
            <person name="Shinohara A."/>
            <person name="Yoshida Y."/>
            <person name="Fujiwara M."/>
            <person name="Mori M."/>
            <person name="Tomita M."/>
            <person name="Arakawa K."/>
        </authorList>
    </citation>
    <scope>NUCLEOTIDE SEQUENCE [LARGE SCALE GENOMIC DNA]</scope>
</reference>
<feature type="compositionally biased region" description="Low complexity" evidence="1">
    <location>
        <begin position="534"/>
        <end position="544"/>
    </location>
</feature>
<organism evidence="2 3">
    <name type="scientific">Araneus ventricosus</name>
    <name type="common">Orbweaver spider</name>
    <name type="synonym">Epeira ventricosa</name>
    <dbReference type="NCBI Taxonomy" id="182803"/>
    <lineage>
        <taxon>Eukaryota</taxon>
        <taxon>Metazoa</taxon>
        <taxon>Ecdysozoa</taxon>
        <taxon>Arthropoda</taxon>
        <taxon>Chelicerata</taxon>
        <taxon>Arachnida</taxon>
        <taxon>Araneae</taxon>
        <taxon>Araneomorphae</taxon>
        <taxon>Entelegynae</taxon>
        <taxon>Araneoidea</taxon>
        <taxon>Araneidae</taxon>
        <taxon>Araneus</taxon>
    </lineage>
</organism>
<feature type="region of interest" description="Disordered" evidence="1">
    <location>
        <begin position="341"/>
        <end position="362"/>
    </location>
</feature>
<feature type="compositionally biased region" description="Polar residues" evidence="1">
    <location>
        <begin position="477"/>
        <end position="495"/>
    </location>
</feature>
<sequence>MDDQSPNARKKNVSANTEAFRFSSVKQDSATGMPGAKICPVHAAMLSRQIEIEGGIPEPEGISDQFQKYYTFTPPVYDRTRMVLEVRKMKVVELSDDGQKARTGQMTIGHPATFTTSICRKVKDAKIIVSSCVNENAKGSSNSDSSNNMIGKVTLHHFCKEEDIVPASSFSATVRHYQDGQEIIAHSSCDENARRDDPITGPVYSGSGESAIDPSTSSQSSARTFPDEAKMTLCSKGEENATELSVFSTTSSLLPDEEDKVNPYSYSNENETESLASLSTSVRMPQGDQEIIAHSSCDEIARRNDMAIAYLYSRFDESAREPSTSSPNSERTFPDANKITVRSKSEENATVPSFSFSPSSLFPDQEDIPYSYNYVNETEPSTPPSATVRSQGDQEITAHSSCDENSRRDDTITGPVYSCSDERTRNTSTSSQSSTRTFSVEAQITLRSKGDENATDPSVSSTTSFLFPDEEDKINPYSYSSQNETESLASISTSVRMPRGDQEITAHSSCDETARRNDMAIASLYSRSDDSAREPSTSTPTSERTFPDANKITVCSEGEKNATVPSFSFSPSSLFPDQEDIPYSYNYENETESSTSLFASITTPQFDEEITVHSSCDENARREEIASGSSTRADESGNLGCTLAQESSHKNLLDKA</sequence>
<feature type="compositionally biased region" description="Polar residues" evidence="1">
    <location>
        <begin position="455"/>
        <end position="465"/>
    </location>
</feature>
<comment type="caution">
    <text evidence="2">The sequence shown here is derived from an EMBL/GenBank/DDBJ whole genome shotgun (WGS) entry which is preliminary data.</text>
</comment>
<dbReference type="Proteomes" id="UP000499080">
    <property type="component" value="Unassembled WGS sequence"/>
</dbReference>